<dbReference type="AlphaFoldDB" id="A0A4Y2AKY7"/>
<sequence>MTADLTRSRPRSRTHDPPSLESEWNFRKESEVSSAQIIPISFLLIAPAIFSITDKADESPMVLCNIACSDLNAIVYSFV</sequence>
<feature type="region of interest" description="Disordered" evidence="1">
    <location>
        <begin position="1"/>
        <end position="23"/>
    </location>
</feature>
<dbReference type="EMBL" id="BGPR01000021">
    <property type="protein sequence ID" value="GBL80418.1"/>
    <property type="molecule type" value="Genomic_DNA"/>
</dbReference>
<reference evidence="2 3" key="1">
    <citation type="journal article" date="2019" name="Sci. Rep.">
        <title>Orb-weaving spider Araneus ventricosus genome elucidates the spidroin gene catalogue.</title>
        <authorList>
            <person name="Kono N."/>
            <person name="Nakamura H."/>
            <person name="Ohtoshi R."/>
            <person name="Moran D.A.P."/>
            <person name="Shinohara A."/>
            <person name="Yoshida Y."/>
            <person name="Fujiwara M."/>
            <person name="Mori M."/>
            <person name="Tomita M."/>
            <person name="Arakawa K."/>
        </authorList>
    </citation>
    <scope>NUCLEOTIDE SEQUENCE [LARGE SCALE GENOMIC DNA]</scope>
</reference>
<dbReference type="Proteomes" id="UP000499080">
    <property type="component" value="Unassembled WGS sequence"/>
</dbReference>
<evidence type="ECO:0000313" key="3">
    <source>
        <dbReference type="Proteomes" id="UP000499080"/>
    </source>
</evidence>
<evidence type="ECO:0000313" key="2">
    <source>
        <dbReference type="EMBL" id="GBL80418.1"/>
    </source>
</evidence>
<accession>A0A4Y2AKY7</accession>
<feature type="compositionally biased region" description="Basic and acidic residues" evidence="1">
    <location>
        <begin position="13"/>
        <end position="23"/>
    </location>
</feature>
<proteinExistence type="predicted"/>
<comment type="caution">
    <text evidence="2">The sequence shown here is derived from an EMBL/GenBank/DDBJ whole genome shotgun (WGS) entry which is preliminary data.</text>
</comment>
<organism evidence="2 3">
    <name type="scientific">Araneus ventricosus</name>
    <name type="common">Orbweaver spider</name>
    <name type="synonym">Epeira ventricosa</name>
    <dbReference type="NCBI Taxonomy" id="182803"/>
    <lineage>
        <taxon>Eukaryota</taxon>
        <taxon>Metazoa</taxon>
        <taxon>Ecdysozoa</taxon>
        <taxon>Arthropoda</taxon>
        <taxon>Chelicerata</taxon>
        <taxon>Arachnida</taxon>
        <taxon>Araneae</taxon>
        <taxon>Araneomorphae</taxon>
        <taxon>Entelegynae</taxon>
        <taxon>Araneoidea</taxon>
        <taxon>Araneidae</taxon>
        <taxon>Araneus</taxon>
    </lineage>
</organism>
<gene>
    <name evidence="2" type="ORF">AVEN_92314_1</name>
</gene>
<keyword evidence="3" id="KW-1185">Reference proteome</keyword>
<evidence type="ECO:0000256" key="1">
    <source>
        <dbReference type="SAM" id="MobiDB-lite"/>
    </source>
</evidence>
<name>A0A4Y2AKY7_ARAVE</name>
<protein>
    <submittedName>
        <fullName evidence="2">Uncharacterized protein</fullName>
    </submittedName>
</protein>